<feature type="domain" description="PiggyBac transposable element-derived protein" evidence="1">
    <location>
        <begin position="55"/>
        <end position="190"/>
    </location>
</feature>
<feature type="non-terminal residue" evidence="2">
    <location>
        <position position="1"/>
    </location>
</feature>
<feature type="non-terminal residue" evidence="2">
    <location>
        <position position="209"/>
    </location>
</feature>
<dbReference type="EMBL" id="GDID01003772">
    <property type="protein sequence ID" value="JAP92834.1"/>
    <property type="molecule type" value="Transcribed_RNA"/>
</dbReference>
<sequence length="209" mass="24443">CLEYRWVNIDSDKIDEFDQKLLEDGEKQVKQSQKETQNKIIKEVHEMLEKVESIFVETFNKRVKPIYSNEVIKTLNLTIDEQMIPFQGRVFFKQYNPKKPHHWGILFRTMGHSESLFIMSFDLLAGSQSRGDTGSLAVVKRLLRPYIGNNDLVMQEKFGKYILFTDNWYTTTELANWIREQGNYFIGTARLIRIASETKDEDLSSTTTG</sequence>
<protein>
    <submittedName>
        <fullName evidence="2">Transposase IS4</fullName>
    </submittedName>
</protein>
<dbReference type="PANTHER" id="PTHR46599:SF3">
    <property type="entry name" value="PIGGYBAC TRANSPOSABLE ELEMENT-DERIVED PROTEIN 4"/>
    <property type="match status" value="1"/>
</dbReference>
<evidence type="ECO:0000313" key="2">
    <source>
        <dbReference type="EMBL" id="JAP92834.1"/>
    </source>
</evidence>
<accession>A0A146KA50</accession>
<dbReference type="InterPro" id="IPR029526">
    <property type="entry name" value="PGBD"/>
</dbReference>
<proteinExistence type="predicted"/>
<dbReference type="Pfam" id="PF13843">
    <property type="entry name" value="DDE_Tnp_1_7"/>
    <property type="match status" value="1"/>
</dbReference>
<organism evidence="2">
    <name type="scientific">Trepomonas sp. PC1</name>
    <dbReference type="NCBI Taxonomy" id="1076344"/>
    <lineage>
        <taxon>Eukaryota</taxon>
        <taxon>Metamonada</taxon>
        <taxon>Diplomonadida</taxon>
        <taxon>Hexamitidae</taxon>
        <taxon>Hexamitinae</taxon>
        <taxon>Trepomonas</taxon>
    </lineage>
</organism>
<reference evidence="2" key="1">
    <citation type="submission" date="2015-07" db="EMBL/GenBank/DDBJ databases">
        <title>Adaptation to a free-living lifestyle via gene acquisitions in the diplomonad Trepomonas sp. PC1.</title>
        <authorList>
            <person name="Xu F."/>
            <person name="Jerlstrom-Hultqvist J."/>
            <person name="Kolisko M."/>
            <person name="Simpson A.G.B."/>
            <person name="Roger A.J."/>
            <person name="Svard S.G."/>
            <person name="Andersson J.O."/>
        </authorList>
    </citation>
    <scope>NUCLEOTIDE SEQUENCE</scope>
    <source>
        <strain evidence="2">PC1</strain>
    </source>
</reference>
<name>A0A146KA50_9EUKA</name>
<evidence type="ECO:0000259" key="1">
    <source>
        <dbReference type="Pfam" id="PF13843"/>
    </source>
</evidence>
<gene>
    <name evidence="2" type="ORF">TPC1_15096</name>
</gene>
<dbReference type="PANTHER" id="PTHR46599">
    <property type="entry name" value="PIGGYBAC TRANSPOSABLE ELEMENT-DERIVED PROTEIN 4"/>
    <property type="match status" value="1"/>
</dbReference>
<dbReference type="AlphaFoldDB" id="A0A146KA50"/>